<evidence type="ECO:0000313" key="8">
    <source>
        <dbReference type="Proteomes" id="UP000315700"/>
    </source>
</evidence>
<evidence type="ECO:0000256" key="6">
    <source>
        <dbReference type="SAM" id="Phobius"/>
    </source>
</evidence>
<evidence type="ECO:0008006" key="9">
    <source>
        <dbReference type="Google" id="ProtNLM"/>
    </source>
</evidence>
<feature type="compositionally biased region" description="Low complexity" evidence="5">
    <location>
        <begin position="531"/>
        <end position="553"/>
    </location>
</feature>
<dbReference type="InterPro" id="IPR027304">
    <property type="entry name" value="Trigger_fact/SurA_dom_sf"/>
</dbReference>
<gene>
    <name evidence="7" type="ORF">Pan44_12470</name>
</gene>
<evidence type="ECO:0000256" key="2">
    <source>
        <dbReference type="ARBA" id="ARBA00022475"/>
    </source>
</evidence>
<feature type="transmembrane region" description="Helical" evidence="6">
    <location>
        <begin position="41"/>
        <end position="61"/>
    </location>
</feature>
<comment type="subcellular location">
    <subcellularLocation>
        <location evidence="1">Cell membrane</location>
    </subcellularLocation>
</comment>
<dbReference type="AlphaFoldDB" id="A0A517SAS9"/>
<dbReference type="PANTHER" id="PTHR47529:SF1">
    <property type="entry name" value="PERIPLASMIC CHAPERONE PPID"/>
    <property type="match status" value="1"/>
</dbReference>
<dbReference type="RefSeq" id="WP_145028272.1">
    <property type="nucleotide sequence ID" value="NZ_CP036271.1"/>
</dbReference>
<name>A0A517SAS9_9PLAN</name>
<feature type="compositionally biased region" description="Pro residues" evidence="5">
    <location>
        <begin position="578"/>
        <end position="589"/>
    </location>
</feature>
<keyword evidence="6" id="KW-0812">Transmembrane</keyword>
<feature type="compositionally biased region" description="Basic and acidic residues" evidence="5">
    <location>
        <begin position="438"/>
        <end position="454"/>
    </location>
</feature>
<feature type="region of interest" description="Disordered" evidence="5">
    <location>
        <begin position="346"/>
        <end position="607"/>
    </location>
</feature>
<keyword evidence="6" id="KW-1133">Transmembrane helix</keyword>
<evidence type="ECO:0000256" key="5">
    <source>
        <dbReference type="SAM" id="MobiDB-lite"/>
    </source>
</evidence>
<dbReference type="GO" id="GO:0005886">
    <property type="term" value="C:plasma membrane"/>
    <property type="evidence" value="ECO:0007669"/>
    <property type="project" value="UniProtKB-SubCell"/>
</dbReference>
<dbReference type="PANTHER" id="PTHR47529">
    <property type="entry name" value="PEPTIDYL-PROLYL CIS-TRANS ISOMERASE D"/>
    <property type="match status" value="1"/>
</dbReference>
<dbReference type="InterPro" id="IPR052029">
    <property type="entry name" value="PpiD_chaperone"/>
</dbReference>
<evidence type="ECO:0000313" key="7">
    <source>
        <dbReference type="EMBL" id="QDT53231.1"/>
    </source>
</evidence>
<evidence type="ECO:0000256" key="4">
    <source>
        <dbReference type="ARBA" id="ARBA00023186"/>
    </source>
</evidence>
<feature type="compositionally biased region" description="Pro residues" evidence="5">
    <location>
        <begin position="424"/>
        <end position="433"/>
    </location>
</feature>
<dbReference type="InParanoid" id="A0A517SAS9"/>
<keyword evidence="3 6" id="KW-0472">Membrane</keyword>
<feature type="compositionally biased region" description="Low complexity" evidence="5">
    <location>
        <begin position="386"/>
        <end position="402"/>
    </location>
</feature>
<feature type="transmembrane region" description="Helical" evidence="6">
    <location>
        <begin position="70"/>
        <end position="87"/>
    </location>
</feature>
<dbReference type="OrthoDB" id="225509at2"/>
<dbReference type="PRINTS" id="PR01217">
    <property type="entry name" value="PRICHEXTENSN"/>
</dbReference>
<proteinExistence type="predicted"/>
<evidence type="ECO:0000256" key="3">
    <source>
        <dbReference type="ARBA" id="ARBA00023136"/>
    </source>
</evidence>
<dbReference type="KEGG" id="ccos:Pan44_12470"/>
<dbReference type="EMBL" id="CP036271">
    <property type="protein sequence ID" value="QDT53231.1"/>
    <property type="molecule type" value="Genomic_DNA"/>
</dbReference>
<organism evidence="7 8">
    <name type="scientific">Caulifigura coniformis</name>
    <dbReference type="NCBI Taxonomy" id="2527983"/>
    <lineage>
        <taxon>Bacteria</taxon>
        <taxon>Pseudomonadati</taxon>
        <taxon>Planctomycetota</taxon>
        <taxon>Planctomycetia</taxon>
        <taxon>Planctomycetales</taxon>
        <taxon>Planctomycetaceae</taxon>
        <taxon>Caulifigura</taxon>
    </lineage>
</organism>
<feature type="transmembrane region" description="Helical" evidence="6">
    <location>
        <begin position="14"/>
        <end position="35"/>
    </location>
</feature>
<dbReference type="SUPFAM" id="SSF109998">
    <property type="entry name" value="Triger factor/SurA peptide-binding domain-like"/>
    <property type="match status" value="1"/>
</dbReference>
<keyword evidence="8" id="KW-1185">Reference proteome</keyword>
<dbReference type="Proteomes" id="UP000315700">
    <property type="component" value="Chromosome"/>
</dbReference>
<protein>
    <recommendedName>
        <fullName evidence="9">Periplasmic folding chaperone</fullName>
    </recommendedName>
</protein>
<keyword evidence="2" id="KW-1003">Cell membrane</keyword>
<reference evidence="7 8" key="1">
    <citation type="submission" date="2019-02" db="EMBL/GenBank/DDBJ databases">
        <title>Deep-cultivation of Planctomycetes and their phenomic and genomic characterization uncovers novel biology.</title>
        <authorList>
            <person name="Wiegand S."/>
            <person name="Jogler M."/>
            <person name="Boedeker C."/>
            <person name="Pinto D."/>
            <person name="Vollmers J."/>
            <person name="Rivas-Marin E."/>
            <person name="Kohn T."/>
            <person name="Peeters S.H."/>
            <person name="Heuer A."/>
            <person name="Rast P."/>
            <person name="Oberbeckmann S."/>
            <person name="Bunk B."/>
            <person name="Jeske O."/>
            <person name="Meyerdierks A."/>
            <person name="Storesund J.E."/>
            <person name="Kallscheuer N."/>
            <person name="Luecker S."/>
            <person name="Lage O.M."/>
            <person name="Pohl T."/>
            <person name="Merkel B.J."/>
            <person name="Hornburger P."/>
            <person name="Mueller R.-W."/>
            <person name="Bruemmer F."/>
            <person name="Labrenz M."/>
            <person name="Spormann A.M."/>
            <person name="Op den Camp H."/>
            <person name="Overmann J."/>
            <person name="Amann R."/>
            <person name="Jetten M.S.M."/>
            <person name="Mascher T."/>
            <person name="Medema M.H."/>
            <person name="Devos D.P."/>
            <person name="Kaster A.-K."/>
            <person name="Ovreas L."/>
            <person name="Rohde M."/>
            <person name="Galperin M.Y."/>
            <person name="Jogler C."/>
        </authorList>
    </citation>
    <scope>NUCLEOTIDE SEQUENCE [LARGE SCALE GENOMIC DNA]</scope>
    <source>
        <strain evidence="7 8">Pan44</strain>
    </source>
</reference>
<sequence length="952" mass="102975">MPSTLHVFRKHQKVLMVMTTGLAMISFVILGAVNARPENMPAVLVVLALAAMFGGAAWVIGQVNGKSSEYVTIGTVAGAVLGLWLSWGRQDPSAIQMSSGNLTGQQVFAMKRERNLVNQFVGEAYQRVNGFNAQFAEQFGQRVFFHYTPGAWDSDLEMAITTLLQREAEKLGIGVSAQGVFEFIRGLAMTSGKSLTQEQFAEIRTRMGVSEEALIAALSDELKARRAYDLLYNQRPLPTPEALYEYYKKLNVTDEAEIAVLPVSDFVDDKAEPTTKELEELFQKHKSNPPGYGPEGKFVEGLPGFRQPPRMKLAYLEAPYDAFEKQVGEVTDKEIEARYEELKKRPFGDDLGAPDFGEMPAIPPGGLPNALEGVLPNSLKPPTVPPTDGVTPPAAPSETSAPAAPPAPMPETPKTEAPKTEAPATPPAAPPATTPEAPKTEAPKVEEPKADTPKAEAPPAAPEPEKAPETAPPADKPSTMLPNVSRLSFVAFQEEQPPAPPVASTEGAAPPAAPKPDAVTPEAPKAETPKTEPTTPEAPKAEPATPAAPQADPAKPEAPKADPAPPAATPPADGVPATTPPTLPPPATPPLEGVTPPADPPLPTVRPLDDAYRAELKEEIIRERAQALMEKKIDAATQWFAEEIGALVNTPAGDPGHLTPEAASKKLKEYAEKNGLVFVDAPLLSFQELRDSEDYPVGAAAAVNHPQKAEVATDAFENFGRSMNYMPRPAASLDANGQGSRFLYWITGERRDYEPESLEDAVVKEQVVKTWRQLKARVKAEERAAELVKMAKAADKPLAEVFAEQSITGKEGTGYITVRPTGKFSWYRMPVVPTRSMQREAAPTLTELPGLKPLGNDFFTTVFEKMKAGDLGTTASADKSEFYVVKILNRTPSTPEELEAFRQTFLTRGLANEYFDLSSRDWAMYGRNPIDELLKANDVQFSRPNPDEPDRG</sequence>
<evidence type="ECO:0000256" key="1">
    <source>
        <dbReference type="ARBA" id="ARBA00004236"/>
    </source>
</evidence>
<keyword evidence="4" id="KW-0143">Chaperone</keyword>
<accession>A0A517SAS9</accession>
<dbReference type="Gene3D" id="1.10.4030.10">
    <property type="entry name" value="Porin chaperone SurA, peptide-binding domain"/>
    <property type="match status" value="1"/>
</dbReference>